<keyword evidence="3 10" id="KW-0812">Transmembrane</keyword>
<evidence type="ECO:0000256" key="9">
    <source>
        <dbReference type="ARBA" id="ARBA00049940"/>
    </source>
</evidence>
<feature type="binding site" evidence="10">
    <location>
        <position position="74"/>
    </location>
    <ligand>
        <name>Na(+)</name>
        <dbReference type="ChEBI" id="CHEBI:29101"/>
        <note>structural</note>
    </ligand>
</feature>
<keyword evidence="2 10" id="KW-1003">Cell membrane</keyword>
<reference evidence="11 12" key="1">
    <citation type="submission" date="2023-01" db="EMBL/GenBank/DDBJ databases">
        <title>Characterization of estradiol degrading bacteria Microbacterium sp. MZT7 and reveal degrading genes through genome analysis.</title>
        <authorList>
            <person name="Hao P."/>
            <person name="Gao Y."/>
        </authorList>
    </citation>
    <scope>NUCLEOTIDE SEQUENCE [LARGE SCALE GENOMIC DNA]</scope>
    <source>
        <strain evidence="11 12">MZT7</strain>
    </source>
</reference>
<dbReference type="PANTHER" id="PTHR28259">
    <property type="entry name" value="FLUORIDE EXPORT PROTEIN 1-RELATED"/>
    <property type="match status" value="1"/>
</dbReference>
<comment type="catalytic activity">
    <reaction evidence="8">
        <text>fluoride(in) = fluoride(out)</text>
        <dbReference type="Rhea" id="RHEA:76159"/>
        <dbReference type="ChEBI" id="CHEBI:17051"/>
    </reaction>
    <physiologicalReaction direction="left-to-right" evidence="8">
        <dbReference type="Rhea" id="RHEA:76160"/>
    </physiologicalReaction>
</comment>
<evidence type="ECO:0000256" key="8">
    <source>
        <dbReference type="ARBA" id="ARBA00035585"/>
    </source>
</evidence>
<feature type="binding site" evidence="10">
    <location>
        <position position="71"/>
    </location>
    <ligand>
        <name>Na(+)</name>
        <dbReference type="ChEBI" id="CHEBI:29101"/>
        <note>structural</note>
    </ligand>
</feature>
<evidence type="ECO:0000256" key="10">
    <source>
        <dbReference type="HAMAP-Rule" id="MF_00454"/>
    </source>
</evidence>
<evidence type="ECO:0000256" key="5">
    <source>
        <dbReference type="ARBA" id="ARBA00023136"/>
    </source>
</evidence>
<keyword evidence="10" id="KW-0915">Sodium</keyword>
<keyword evidence="12" id="KW-1185">Reference proteome</keyword>
<evidence type="ECO:0000313" key="11">
    <source>
        <dbReference type="EMBL" id="UGS25332.1"/>
    </source>
</evidence>
<name>A0ABY3RNU8_9MICO</name>
<protein>
    <recommendedName>
        <fullName evidence="10">Fluoride-specific ion channel FluC</fullName>
    </recommendedName>
</protein>
<comment type="activity regulation">
    <text evidence="10">Na(+) is not transported, but it plays an essential structural role and its presence is essential for fluoride channel function.</text>
</comment>
<evidence type="ECO:0000256" key="7">
    <source>
        <dbReference type="ARBA" id="ARBA00035120"/>
    </source>
</evidence>
<feature type="transmembrane region" description="Helical" evidence="10">
    <location>
        <begin position="6"/>
        <end position="23"/>
    </location>
</feature>
<organism evidence="11 12">
    <name type="scientific">Microbacterium resistens</name>
    <dbReference type="NCBI Taxonomy" id="156977"/>
    <lineage>
        <taxon>Bacteria</taxon>
        <taxon>Bacillati</taxon>
        <taxon>Actinomycetota</taxon>
        <taxon>Actinomycetes</taxon>
        <taxon>Micrococcales</taxon>
        <taxon>Microbacteriaceae</taxon>
        <taxon>Microbacterium</taxon>
    </lineage>
</organism>
<gene>
    <name evidence="10" type="primary">fluC</name>
    <name evidence="10" type="synonym">crcB</name>
    <name evidence="11" type="ORF">K8F61_11620</name>
</gene>
<keyword evidence="6 10" id="KW-0407">Ion channel</keyword>
<feature type="transmembrane region" description="Helical" evidence="10">
    <location>
        <begin position="61"/>
        <end position="87"/>
    </location>
</feature>
<dbReference type="EMBL" id="CP082781">
    <property type="protein sequence ID" value="UGS25332.1"/>
    <property type="molecule type" value="Genomic_DNA"/>
</dbReference>
<evidence type="ECO:0000313" key="12">
    <source>
        <dbReference type="Proteomes" id="UP001199642"/>
    </source>
</evidence>
<evidence type="ECO:0000256" key="3">
    <source>
        <dbReference type="ARBA" id="ARBA00022692"/>
    </source>
</evidence>
<feature type="transmembrane region" description="Helical" evidence="10">
    <location>
        <begin position="99"/>
        <end position="120"/>
    </location>
</feature>
<keyword evidence="10" id="KW-0813">Transport</keyword>
<keyword evidence="5 10" id="KW-0472">Membrane</keyword>
<keyword evidence="4 10" id="KW-1133">Transmembrane helix</keyword>
<keyword evidence="10" id="KW-0406">Ion transport</keyword>
<evidence type="ECO:0000256" key="4">
    <source>
        <dbReference type="ARBA" id="ARBA00022989"/>
    </source>
</evidence>
<evidence type="ECO:0000256" key="6">
    <source>
        <dbReference type="ARBA" id="ARBA00023303"/>
    </source>
</evidence>
<sequence>MTPLLFAVAALAGGAGAVVRYLVDRGVARLVGARFPWGVFLINVSGSFALGWITAQLPSDATFVLGAGFLGGYTTFSTAMLDVVALWRDGERGAALFHSAGMLVAGILAAIAGLATGAALR</sequence>
<accession>A0ABY3RNU8</accession>
<feature type="transmembrane region" description="Helical" evidence="10">
    <location>
        <begin position="35"/>
        <end position="55"/>
    </location>
</feature>
<dbReference type="HAMAP" id="MF_00454">
    <property type="entry name" value="FluC"/>
    <property type="match status" value="1"/>
</dbReference>
<dbReference type="InterPro" id="IPR003691">
    <property type="entry name" value="FluC"/>
</dbReference>
<evidence type="ECO:0000256" key="1">
    <source>
        <dbReference type="ARBA" id="ARBA00004651"/>
    </source>
</evidence>
<dbReference type="Pfam" id="PF02537">
    <property type="entry name" value="CRCB"/>
    <property type="match status" value="1"/>
</dbReference>
<comment type="subcellular location">
    <subcellularLocation>
        <location evidence="1 10">Cell membrane</location>
        <topology evidence="1 10">Multi-pass membrane protein</topology>
    </subcellularLocation>
</comment>
<evidence type="ECO:0000256" key="2">
    <source>
        <dbReference type="ARBA" id="ARBA00022475"/>
    </source>
</evidence>
<dbReference type="PANTHER" id="PTHR28259:SF1">
    <property type="entry name" value="FLUORIDE EXPORT PROTEIN 1-RELATED"/>
    <property type="match status" value="1"/>
</dbReference>
<dbReference type="Proteomes" id="UP001199642">
    <property type="component" value="Chromosome"/>
</dbReference>
<comment type="similarity">
    <text evidence="7 10">Belongs to the fluoride channel Fluc/FEX (TC 1.A.43) family.</text>
</comment>
<dbReference type="RefSeq" id="WP_067245349.1">
    <property type="nucleotide sequence ID" value="NZ_CP082781.1"/>
</dbReference>
<keyword evidence="10" id="KW-0479">Metal-binding</keyword>
<proteinExistence type="inferred from homology"/>
<comment type="function">
    <text evidence="9 10">Fluoride-specific ion channel. Important for reducing fluoride concentration in the cell, thus reducing its toxicity.</text>
</comment>